<protein>
    <submittedName>
        <fullName evidence="4">3-hydroxyacyl-CoA dehydrogenase</fullName>
    </submittedName>
</protein>
<evidence type="ECO:0000259" key="2">
    <source>
        <dbReference type="Pfam" id="PF00725"/>
    </source>
</evidence>
<dbReference type="InterPro" id="IPR013328">
    <property type="entry name" value="6PGD_dom2"/>
</dbReference>
<comment type="caution">
    <text evidence="4">The sequence shown here is derived from an EMBL/GenBank/DDBJ whole genome shotgun (WGS) entry which is preliminary data.</text>
</comment>
<accession>A0ABD7K8K0</accession>
<dbReference type="PANTHER" id="PTHR48075">
    <property type="entry name" value="3-HYDROXYACYL-COA DEHYDROGENASE FAMILY PROTEIN"/>
    <property type="match status" value="1"/>
</dbReference>
<dbReference type="InterPro" id="IPR006108">
    <property type="entry name" value="3HC_DH_C"/>
</dbReference>
<evidence type="ECO:0000256" key="1">
    <source>
        <dbReference type="ARBA" id="ARBA00023002"/>
    </source>
</evidence>
<organism evidence="4 5">
    <name type="scientific">Pseudomonas aeruginosa</name>
    <dbReference type="NCBI Taxonomy" id="287"/>
    <lineage>
        <taxon>Bacteria</taxon>
        <taxon>Pseudomonadati</taxon>
        <taxon>Pseudomonadota</taxon>
        <taxon>Gammaproteobacteria</taxon>
        <taxon>Pseudomonadales</taxon>
        <taxon>Pseudomonadaceae</taxon>
        <taxon>Pseudomonas</taxon>
    </lineage>
</organism>
<dbReference type="SUPFAM" id="SSF48179">
    <property type="entry name" value="6-phosphogluconate dehydrogenase C-terminal domain-like"/>
    <property type="match status" value="1"/>
</dbReference>
<dbReference type="InterPro" id="IPR008927">
    <property type="entry name" value="6-PGluconate_DH-like_C_sf"/>
</dbReference>
<evidence type="ECO:0000313" key="5">
    <source>
        <dbReference type="Proteomes" id="UP000276985"/>
    </source>
</evidence>
<dbReference type="InterPro" id="IPR006176">
    <property type="entry name" value="3-OHacyl-CoA_DH_NAD-bd"/>
</dbReference>
<proteinExistence type="predicted"/>
<dbReference type="Proteomes" id="UP000276985">
    <property type="component" value="Unassembled WGS sequence"/>
</dbReference>
<dbReference type="RefSeq" id="WP_003150953.1">
    <property type="nucleotide sequence ID" value="NZ_LFXS01000024.1"/>
</dbReference>
<dbReference type="Gene3D" id="1.10.1040.10">
    <property type="entry name" value="N-(1-d-carboxylethyl)-l-norvaline Dehydrogenase, domain 2"/>
    <property type="match status" value="1"/>
</dbReference>
<gene>
    <name evidence="4" type="ORF">DY940_04455</name>
</gene>
<dbReference type="Gene3D" id="3.40.50.720">
    <property type="entry name" value="NAD(P)-binding Rossmann-like Domain"/>
    <property type="match status" value="1"/>
</dbReference>
<dbReference type="InterPro" id="IPR036291">
    <property type="entry name" value="NAD(P)-bd_dom_sf"/>
</dbReference>
<dbReference type="AlphaFoldDB" id="A0ABD7K8K0"/>
<dbReference type="EMBL" id="RXTL01000006">
    <property type="protein sequence ID" value="RTS50374.1"/>
    <property type="molecule type" value="Genomic_DNA"/>
</dbReference>
<reference evidence="4 5" key="1">
    <citation type="submission" date="2018-12" db="EMBL/GenBank/DDBJ databases">
        <title>Pseudomonas aeruginosa Diversity Panel.</title>
        <authorList>
            <person name="Snesrud E."/>
            <person name="Mcgann P."/>
        </authorList>
    </citation>
    <scope>NUCLEOTIDE SEQUENCE [LARGE SCALE GENOMIC DNA]</scope>
    <source>
        <strain evidence="4 5">MRSN6241</strain>
    </source>
</reference>
<keyword evidence="1" id="KW-0560">Oxidoreductase</keyword>
<sequence length="317" mass="34301">MSNSITKVAVVGTGVIGASWSALFLARGLKVTATDPAPGAETILREYIANAWPALEELGLAVPAASPTNLTFTKDLAEIADVDFVQENGPERLAFKQSLYHQLDELLAPEVLIATSSSGLMMTEIQKGCALHPERCLVGHPFNPPHLIPLVELVAGERTSPDSIKRADAFYTALGKRTIRLNKEVPGHVANRLQGVLIREVMSLVNEGVVTVADADTACSWGPGLRWGVMGPVLLNHLGGGSGGIEHFYQQFAGPLVTWWTPLGEVQLNPEMQKKIVDGLYAEVDGRNIEELACERDRLLMILLKARLAAEIVEKSR</sequence>
<dbReference type="Pfam" id="PF02737">
    <property type="entry name" value="3HCDH_N"/>
    <property type="match status" value="1"/>
</dbReference>
<dbReference type="PANTHER" id="PTHR48075:SF5">
    <property type="entry name" value="3-HYDROXYBUTYRYL-COA DEHYDROGENASE"/>
    <property type="match status" value="1"/>
</dbReference>
<name>A0ABD7K8K0_PSEAI</name>
<dbReference type="SUPFAM" id="SSF51735">
    <property type="entry name" value="NAD(P)-binding Rossmann-fold domains"/>
    <property type="match status" value="1"/>
</dbReference>
<evidence type="ECO:0000313" key="4">
    <source>
        <dbReference type="EMBL" id="RTS50374.1"/>
    </source>
</evidence>
<dbReference type="Pfam" id="PF00725">
    <property type="entry name" value="3HCDH"/>
    <property type="match status" value="1"/>
</dbReference>
<feature type="domain" description="3-hydroxyacyl-CoA dehydrogenase NAD binding" evidence="3">
    <location>
        <begin position="7"/>
        <end position="183"/>
    </location>
</feature>
<evidence type="ECO:0000259" key="3">
    <source>
        <dbReference type="Pfam" id="PF02737"/>
    </source>
</evidence>
<dbReference type="GO" id="GO:0016491">
    <property type="term" value="F:oxidoreductase activity"/>
    <property type="evidence" value="ECO:0007669"/>
    <property type="project" value="UniProtKB-KW"/>
</dbReference>
<feature type="domain" description="3-hydroxyacyl-CoA dehydrogenase C-terminal" evidence="2">
    <location>
        <begin position="187"/>
        <end position="258"/>
    </location>
</feature>